<dbReference type="Pfam" id="PF20639">
    <property type="entry name" value="Rrn6_K-rich"/>
    <property type="match status" value="1"/>
</dbReference>
<dbReference type="Pfam" id="PF10214">
    <property type="entry name" value="Rrn6_beta-prop"/>
    <property type="match status" value="1"/>
</dbReference>
<feature type="compositionally biased region" description="Low complexity" evidence="1">
    <location>
        <begin position="791"/>
        <end position="803"/>
    </location>
</feature>
<gene>
    <name evidence="5" type="ORF">LTR91_021160</name>
</gene>
<feature type="compositionally biased region" description="Low complexity" evidence="1">
    <location>
        <begin position="747"/>
        <end position="757"/>
    </location>
</feature>
<sequence length="969" mass="104289">MADTAGNDLPYGHLGHAVYDPEEQAWTFQRDPGPGVIFRALGEPRLVVKPVEDAEAFPSPHIKPLITSERHKKEIQDLVKRFPEVQAAAEILPPMLRVSEAVISATGRHDPLKGYLLGIGSIPSEVSHHTIVIAAFPSGSTGSDLQLAQVQLQKRGWADTKDAWIGVPTFKGEGASWKGEGAAIQQIVFGHAFEGSDAFLAARMLTRTLIFRPNVRSRGLPALKVAASPCFDVSIASTGRVPHADIAFNPWFTRQFGIVDQAGRWSVWELEGRLTISGRLLNYSLEQDSTSRPAKPVDDGWARIAWVCSPTVVAVCTRRQLDMFNGIGSDVKQPPAVLSLQSPDTSWHLAMVQVPSHPAHLAVLTSTHLTLYHVKEGSGDSIEAKTVLRMRHYRNSEDTTLSLAAFALEDWTLIALHSRVEPVINMYRLRVAEDGGVQVSTPAVLALPSSIAGPGDVPSIAGMHLVNTSFGSRGLQSKRNTASLNQDRGVSFVSLTLLTKDLALHEVLYVSTPARTPYSDVAPPTWEAKIAAKAPTKPKKGFVVEDDDDEAEDGLSDGNVARRAPVSSYQQRRLSKVPDRTSSQWTINLELGVRAVLDNAAREMVATNEVIETAAGYMRDLKTAGGVSLLTPHDLVEGEISSQDIETSAANLEGLKKIEPNLHEASQDGAVDSQSAMALAMRTLSSEHTGTLTDLYDDMVGKWITPLSVGIPEAVRLAKEHLVRQAAIEVALASRVLGTQASESDIQPATQQSQQTQNLPVRAGPSSIQQPGASSQATSQLPALPTPSPSATPSVTTTASYSTTSVAPELTRLIRYTTFSISTAPSTLPRSLANVLAHWLPGSDPAAYDWRNTSRHLGEQDVEADEQMTEAERARAQRRAARHLRRQRREAVASEAATMAGSQALEIVRVGQPLGLQGMRGESQREVGGREGSSQGLGAGDGGTGAASQVVPGRFGGRPPARKKRKQGF</sequence>
<evidence type="ECO:0000259" key="4">
    <source>
        <dbReference type="Pfam" id="PF20640"/>
    </source>
</evidence>
<evidence type="ECO:0000259" key="2">
    <source>
        <dbReference type="Pfam" id="PF10214"/>
    </source>
</evidence>
<dbReference type="InterPro" id="IPR048536">
    <property type="entry name" value="Rrn6_K-rich"/>
</dbReference>
<dbReference type="GO" id="GO:0001163">
    <property type="term" value="F:RNA polymerase I transcription regulatory region sequence-specific DNA binding"/>
    <property type="evidence" value="ECO:0007669"/>
    <property type="project" value="TreeGrafter"/>
</dbReference>
<feature type="domain" description="RRN6 K-rich C-terminal" evidence="3">
    <location>
        <begin position="833"/>
        <end position="969"/>
    </location>
</feature>
<evidence type="ECO:0008006" key="7">
    <source>
        <dbReference type="Google" id="ProtNLM"/>
    </source>
</evidence>
<dbReference type="GO" id="GO:0042790">
    <property type="term" value="P:nucleolar large rRNA transcription by RNA polymerase I"/>
    <property type="evidence" value="ECO:0007669"/>
    <property type="project" value="TreeGrafter"/>
</dbReference>
<accession>A0AAN6H7A1</accession>
<evidence type="ECO:0000313" key="5">
    <source>
        <dbReference type="EMBL" id="KAK0958847.1"/>
    </source>
</evidence>
<dbReference type="PANTHER" id="PTHR28221:SF2">
    <property type="entry name" value="RNA POLYMERASE I-SPECIFIC TRANSCRIPTION INITIATION FACTOR RRN6"/>
    <property type="match status" value="1"/>
</dbReference>
<name>A0AAN6H7A1_9PEZI</name>
<feature type="compositionally biased region" description="Polar residues" evidence="1">
    <location>
        <begin position="766"/>
        <end position="777"/>
    </location>
</feature>
<comment type="caution">
    <text evidence="5">The sequence shown here is derived from an EMBL/GenBank/DDBJ whole genome shotgun (WGS) entry which is preliminary data.</text>
</comment>
<dbReference type="Pfam" id="PF20640">
    <property type="entry name" value="Rrn6_HB"/>
    <property type="match status" value="1"/>
</dbReference>
<feature type="compositionally biased region" description="Basic residues" evidence="1">
    <location>
        <begin position="960"/>
        <end position="969"/>
    </location>
</feature>
<dbReference type="PANTHER" id="PTHR28221">
    <property type="entry name" value="RNA POLYMERASE I-SPECIFIC TRANSCRIPTION INITIATION FACTOR RRN6"/>
    <property type="match status" value="1"/>
</dbReference>
<feature type="domain" description="RRN6 helical bundle" evidence="4">
    <location>
        <begin position="540"/>
        <end position="734"/>
    </location>
</feature>
<evidence type="ECO:0000313" key="6">
    <source>
        <dbReference type="Proteomes" id="UP001175353"/>
    </source>
</evidence>
<dbReference type="InterPro" id="IPR048535">
    <property type="entry name" value="RRN6_beta-prop"/>
</dbReference>
<proteinExistence type="predicted"/>
<dbReference type="Proteomes" id="UP001175353">
    <property type="component" value="Unassembled WGS sequence"/>
</dbReference>
<dbReference type="InterPro" id="IPR048537">
    <property type="entry name" value="RRN6_HB"/>
</dbReference>
<dbReference type="AlphaFoldDB" id="A0AAN6H7A1"/>
<feature type="region of interest" description="Disordered" evidence="1">
    <location>
        <begin position="918"/>
        <end position="969"/>
    </location>
</feature>
<feature type="region of interest" description="Disordered" evidence="1">
    <location>
        <begin position="540"/>
        <end position="569"/>
    </location>
</feature>
<dbReference type="EMBL" id="JAUJLE010000368">
    <property type="protein sequence ID" value="KAK0958847.1"/>
    <property type="molecule type" value="Genomic_DNA"/>
</dbReference>
<protein>
    <recommendedName>
        <fullName evidence="7">RNA polymerase I-specific transcription initiation factor RRN6-like protein</fullName>
    </recommendedName>
</protein>
<reference evidence="5" key="1">
    <citation type="submission" date="2023-06" db="EMBL/GenBank/DDBJ databases">
        <title>Black Yeasts Isolated from many extreme environments.</title>
        <authorList>
            <person name="Coleine C."/>
            <person name="Stajich J.E."/>
            <person name="Selbmann L."/>
        </authorList>
    </citation>
    <scope>NUCLEOTIDE SEQUENCE</scope>
    <source>
        <strain evidence="5">CCFEE 5200</strain>
    </source>
</reference>
<evidence type="ECO:0000256" key="1">
    <source>
        <dbReference type="SAM" id="MobiDB-lite"/>
    </source>
</evidence>
<dbReference type="InterPro" id="IPR019350">
    <property type="entry name" value="RNA_pol_I-sp_TIF_RRN6-like"/>
</dbReference>
<feature type="compositionally biased region" description="Acidic residues" evidence="1">
    <location>
        <begin position="544"/>
        <end position="555"/>
    </location>
</feature>
<dbReference type="GO" id="GO:0001179">
    <property type="term" value="F:RNA polymerase I general transcription initiation factor binding"/>
    <property type="evidence" value="ECO:0007669"/>
    <property type="project" value="TreeGrafter"/>
</dbReference>
<organism evidence="5 6">
    <name type="scientific">Friedmanniomyces endolithicus</name>
    <dbReference type="NCBI Taxonomy" id="329885"/>
    <lineage>
        <taxon>Eukaryota</taxon>
        <taxon>Fungi</taxon>
        <taxon>Dikarya</taxon>
        <taxon>Ascomycota</taxon>
        <taxon>Pezizomycotina</taxon>
        <taxon>Dothideomycetes</taxon>
        <taxon>Dothideomycetidae</taxon>
        <taxon>Mycosphaerellales</taxon>
        <taxon>Teratosphaeriaceae</taxon>
        <taxon>Friedmanniomyces</taxon>
    </lineage>
</organism>
<feature type="compositionally biased region" description="Gly residues" evidence="1">
    <location>
        <begin position="935"/>
        <end position="945"/>
    </location>
</feature>
<dbReference type="GO" id="GO:0070860">
    <property type="term" value="C:RNA polymerase I core factor complex"/>
    <property type="evidence" value="ECO:0007669"/>
    <property type="project" value="TreeGrafter"/>
</dbReference>
<feature type="region of interest" description="Disordered" evidence="1">
    <location>
        <begin position="743"/>
        <end position="803"/>
    </location>
</feature>
<feature type="domain" description="RRN6 beta-propeller" evidence="2">
    <location>
        <begin position="110"/>
        <end position="448"/>
    </location>
</feature>
<evidence type="ECO:0000259" key="3">
    <source>
        <dbReference type="Pfam" id="PF20639"/>
    </source>
</evidence>
<keyword evidence="6" id="KW-1185">Reference proteome</keyword>